<dbReference type="STRING" id="2512241.A0A553HYG1"/>
<name>A0A553HYG1_9PEZI</name>
<dbReference type="PANTHER" id="PTHR33048">
    <property type="entry name" value="PTH11-LIKE INTEGRAL MEMBRANE PROTEIN (AFU_ORTHOLOGUE AFUA_5G11245)"/>
    <property type="match status" value="1"/>
</dbReference>
<reference evidence="9" key="1">
    <citation type="submission" date="2019-06" db="EMBL/GenBank/DDBJ databases">
        <title>Draft genome sequence of the griseofulvin-producing fungus Xylaria cubensis strain G536.</title>
        <authorList>
            <person name="Mead M.E."/>
            <person name="Raja H.A."/>
            <person name="Steenwyk J.L."/>
            <person name="Knowles S.L."/>
            <person name="Oberlies N.H."/>
            <person name="Rokas A."/>
        </authorList>
    </citation>
    <scope>NUCLEOTIDE SEQUENCE [LARGE SCALE GENOMIC DNA]</scope>
    <source>
        <strain evidence="9">G536</strain>
    </source>
</reference>
<gene>
    <name evidence="8" type="ORF">FHL15_006127</name>
</gene>
<evidence type="ECO:0000256" key="2">
    <source>
        <dbReference type="ARBA" id="ARBA00022692"/>
    </source>
</evidence>
<comment type="subcellular location">
    <subcellularLocation>
        <location evidence="1">Membrane</location>
        <topology evidence="1">Multi-pass membrane protein</topology>
    </subcellularLocation>
</comment>
<feature type="transmembrane region" description="Helical" evidence="6">
    <location>
        <begin position="156"/>
        <end position="178"/>
    </location>
</feature>
<accession>A0A553HYG1</accession>
<dbReference type="Proteomes" id="UP000319160">
    <property type="component" value="Unassembled WGS sequence"/>
</dbReference>
<dbReference type="InterPro" id="IPR049326">
    <property type="entry name" value="Rhodopsin_dom_fungi"/>
</dbReference>
<feature type="transmembrane region" description="Helical" evidence="6">
    <location>
        <begin position="12"/>
        <end position="31"/>
    </location>
</feature>
<evidence type="ECO:0000256" key="6">
    <source>
        <dbReference type="SAM" id="Phobius"/>
    </source>
</evidence>
<dbReference type="OrthoDB" id="3934549at2759"/>
<dbReference type="GO" id="GO:0016020">
    <property type="term" value="C:membrane"/>
    <property type="evidence" value="ECO:0007669"/>
    <property type="project" value="UniProtKB-SubCell"/>
</dbReference>
<keyword evidence="9" id="KW-1185">Reference proteome</keyword>
<organism evidence="8 9">
    <name type="scientific">Xylaria flabelliformis</name>
    <dbReference type="NCBI Taxonomy" id="2512241"/>
    <lineage>
        <taxon>Eukaryota</taxon>
        <taxon>Fungi</taxon>
        <taxon>Dikarya</taxon>
        <taxon>Ascomycota</taxon>
        <taxon>Pezizomycotina</taxon>
        <taxon>Sordariomycetes</taxon>
        <taxon>Xylariomycetidae</taxon>
        <taxon>Xylariales</taxon>
        <taxon>Xylariaceae</taxon>
        <taxon>Xylaria</taxon>
    </lineage>
</organism>
<dbReference type="Pfam" id="PF20684">
    <property type="entry name" value="Fung_rhodopsin"/>
    <property type="match status" value="1"/>
</dbReference>
<feature type="domain" description="Rhodopsin" evidence="7">
    <location>
        <begin position="109"/>
        <end position="223"/>
    </location>
</feature>
<evidence type="ECO:0000313" key="9">
    <source>
        <dbReference type="Proteomes" id="UP000319160"/>
    </source>
</evidence>
<keyword evidence="2 6" id="KW-0812">Transmembrane</keyword>
<evidence type="ECO:0000256" key="4">
    <source>
        <dbReference type="ARBA" id="ARBA00023136"/>
    </source>
</evidence>
<sequence length="299" mass="32576">MGLPIEGTQVVIVSFISTPLAMIALGLRLWSRRLQGVSFAFNDYMAIIAMVLATATVSVCLAGKIIPEFRSLARLLIDMALDVFIGAIGVHADKLQATSPWVLVLYTTFNWDKTIPNGKCHNQNLAYLLAGITNIVIDAFIVALPLPKLYGLQIPLAKRIAIGAMFGLGALICVLSLLRILSILSWNLADSTYTGTGIAVYSILEPTLGVVNACLPTTRPALKVLFKNGPFSWSQKSIHGSHISKNQDSHQFERLKDDVALNNIQVVSSPQSIRPQGNNITILREWDVSLSHPGDGRNY</sequence>
<evidence type="ECO:0000256" key="1">
    <source>
        <dbReference type="ARBA" id="ARBA00004141"/>
    </source>
</evidence>
<evidence type="ECO:0000256" key="3">
    <source>
        <dbReference type="ARBA" id="ARBA00022989"/>
    </source>
</evidence>
<evidence type="ECO:0000313" key="8">
    <source>
        <dbReference type="EMBL" id="TRX92989.1"/>
    </source>
</evidence>
<proteinExistence type="inferred from homology"/>
<evidence type="ECO:0000256" key="5">
    <source>
        <dbReference type="ARBA" id="ARBA00038359"/>
    </source>
</evidence>
<comment type="caution">
    <text evidence="8">The sequence shown here is derived from an EMBL/GenBank/DDBJ whole genome shotgun (WGS) entry which is preliminary data.</text>
</comment>
<dbReference type="AlphaFoldDB" id="A0A553HYG1"/>
<dbReference type="EMBL" id="VFLP01000032">
    <property type="protein sequence ID" value="TRX92989.1"/>
    <property type="molecule type" value="Genomic_DNA"/>
</dbReference>
<comment type="similarity">
    <text evidence="5">Belongs to the SAT4 family.</text>
</comment>
<feature type="transmembrane region" description="Helical" evidence="6">
    <location>
        <begin position="43"/>
        <end position="66"/>
    </location>
</feature>
<protein>
    <recommendedName>
        <fullName evidence="7">Rhodopsin domain-containing protein</fullName>
    </recommendedName>
</protein>
<keyword evidence="4 6" id="KW-0472">Membrane</keyword>
<feature type="transmembrane region" description="Helical" evidence="6">
    <location>
        <begin position="125"/>
        <end position="144"/>
    </location>
</feature>
<keyword evidence="3 6" id="KW-1133">Transmembrane helix</keyword>
<dbReference type="InterPro" id="IPR052337">
    <property type="entry name" value="SAT4-like"/>
</dbReference>
<dbReference type="PANTHER" id="PTHR33048:SF57">
    <property type="entry name" value="INTEGRAL MEMBRANE PROTEIN-RELATED"/>
    <property type="match status" value="1"/>
</dbReference>
<evidence type="ECO:0000259" key="7">
    <source>
        <dbReference type="Pfam" id="PF20684"/>
    </source>
</evidence>